<accession>A0A1H6KKG2</accession>
<proteinExistence type="predicted"/>
<reference evidence="2" key="1">
    <citation type="submission" date="2016-06" db="EMBL/GenBank/DDBJ databases">
        <authorList>
            <person name="Petersen J."/>
            <person name="Sayavedra L."/>
        </authorList>
    </citation>
    <scope>NUCLEOTIDE SEQUENCE [LARGE SCALE GENOMIC DNA]</scope>
    <source>
        <strain evidence="2">BazSymB</strain>
    </source>
</reference>
<protein>
    <submittedName>
        <fullName evidence="1">Uncharacterized protein</fullName>
    </submittedName>
</protein>
<gene>
    <name evidence="1" type="ORF">BAZSYMB_SCAFFOLD00021_6</name>
</gene>
<dbReference type="Proteomes" id="UP000198559">
    <property type="component" value="Unassembled WGS sequence"/>
</dbReference>
<name>A0A1H6KKG2_9GAMM</name>
<evidence type="ECO:0000313" key="2">
    <source>
        <dbReference type="Proteomes" id="UP000198559"/>
    </source>
</evidence>
<dbReference type="AlphaFoldDB" id="A0A1H6KKG2"/>
<evidence type="ECO:0000313" key="1">
    <source>
        <dbReference type="EMBL" id="SEH75806.1"/>
    </source>
</evidence>
<sequence>MDIISLLEREMKASIQDFNQDSDSNITIEDVKVWFFETEKLIRTTANLSLEVTSQQAINQLRYAAHHILKSDKQEDVIEAYKHCKRAYYDTLDLFILTLNDRFVTSLVYVEDSEKRTNIAEKLKKY</sequence>
<organism evidence="1 2">
    <name type="scientific">Bathymodiolus azoricus thioautotrophic gill symbiont</name>
    <dbReference type="NCBI Taxonomy" id="235205"/>
    <lineage>
        <taxon>Bacteria</taxon>
        <taxon>Pseudomonadati</taxon>
        <taxon>Pseudomonadota</taxon>
        <taxon>Gammaproteobacteria</taxon>
        <taxon>sulfur-oxidizing symbionts</taxon>
    </lineage>
</organism>
<dbReference type="STRING" id="235205.BAZSYMB_SCAFFOLD00021_6"/>
<dbReference type="EMBL" id="CVUD02000119">
    <property type="protein sequence ID" value="SEH75806.1"/>
    <property type="molecule type" value="Genomic_DNA"/>
</dbReference>